<name>A0ABU2XK83_9ACTN</name>
<gene>
    <name evidence="2" type="ORF">RND15_24815</name>
</gene>
<dbReference type="Proteomes" id="UP001180754">
    <property type="component" value="Unassembled WGS sequence"/>
</dbReference>
<reference evidence="2" key="1">
    <citation type="submission" date="2024-05" db="EMBL/GenBank/DDBJ databases">
        <title>30 novel species of actinomycetes from the DSMZ collection.</title>
        <authorList>
            <person name="Nouioui I."/>
        </authorList>
    </citation>
    <scope>NUCLEOTIDE SEQUENCE</scope>
    <source>
        <strain evidence="2">DSM 41529</strain>
    </source>
</reference>
<dbReference type="EMBL" id="JAVRFD010000012">
    <property type="protein sequence ID" value="MDT0545910.1"/>
    <property type="molecule type" value="Genomic_DNA"/>
</dbReference>
<evidence type="ECO:0000313" key="2">
    <source>
        <dbReference type="EMBL" id="MDT0545910.1"/>
    </source>
</evidence>
<sequence length="47" mass="5153">MSADKPSPKPQETQQGSTNRPTPKELDVQAEALKKEIDKHLGRGPGR</sequence>
<feature type="region of interest" description="Disordered" evidence="1">
    <location>
        <begin position="1"/>
        <end position="47"/>
    </location>
</feature>
<protein>
    <submittedName>
        <fullName evidence="2">Uncharacterized protein</fullName>
    </submittedName>
</protein>
<organism evidence="2 3">
    <name type="scientific">Streptomyces lonegramiae</name>
    <dbReference type="NCBI Taxonomy" id="3075524"/>
    <lineage>
        <taxon>Bacteria</taxon>
        <taxon>Bacillati</taxon>
        <taxon>Actinomycetota</taxon>
        <taxon>Actinomycetes</taxon>
        <taxon>Kitasatosporales</taxon>
        <taxon>Streptomycetaceae</taxon>
        <taxon>Streptomyces</taxon>
    </lineage>
</organism>
<comment type="caution">
    <text evidence="2">The sequence shown here is derived from an EMBL/GenBank/DDBJ whole genome shotgun (WGS) entry which is preliminary data.</text>
</comment>
<accession>A0ABU2XK83</accession>
<evidence type="ECO:0000313" key="3">
    <source>
        <dbReference type="Proteomes" id="UP001180754"/>
    </source>
</evidence>
<proteinExistence type="predicted"/>
<dbReference type="RefSeq" id="WP_311726395.1">
    <property type="nucleotide sequence ID" value="NZ_JAVRFD010000012.1"/>
</dbReference>
<feature type="compositionally biased region" description="Polar residues" evidence="1">
    <location>
        <begin position="10"/>
        <end position="21"/>
    </location>
</feature>
<keyword evidence="3" id="KW-1185">Reference proteome</keyword>
<evidence type="ECO:0000256" key="1">
    <source>
        <dbReference type="SAM" id="MobiDB-lite"/>
    </source>
</evidence>
<feature type="compositionally biased region" description="Basic and acidic residues" evidence="1">
    <location>
        <begin position="22"/>
        <end position="41"/>
    </location>
</feature>